<dbReference type="EMBL" id="BARV01002737">
    <property type="protein sequence ID" value="GAH95568.1"/>
    <property type="molecule type" value="Genomic_DNA"/>
</dbReference>
<reference evidence="2" key="1">
    <citation type="journal article" date="2014" name="Front. Microbiol.">
        <title>High frequency of phylogenetically diverse reductive dehalogenase-homologous genes in deep subseafloor sedimentary metagenomes.</title>
        <authorList>
            <person name="Kawai M."/>
            <person name="Futagami T."/>
            <person name="Toyoda A."/>
            <person name="Takaki Y."/>
            <person name="Nishi S."/>
            <person name="Hori S."/>
            <person name="Arai W."/>
            <person name="Tsubouchi T."/>
            <person name="Morono Y."/>
            <person name="Uchiyama I."/>
            <person name="Ito T."/>
            <person name="Fujiyama A."/>
            <person name="Inagaki F."/>
            <person name="Takami H."/>
        </authorList>
    </citation>
    <scope>NUCLEOTIDE SEQUENCE</scope>
    <source>
        <strain evidence="2">Expedition CK06-06</strain>
    </source>
</reference>
<proteinExistence type="inferred from homology"/>
<dbReference type="SUPFAM" id="SSF52096">
    <property type="entry name" value="ClpP/crotonase"/>
    <property type="match status" value="1"/>
</dbReference>
<comment type="similarity">
    <text evidence="1">Belongs to the enoyl-CoA hydratase/isomerase family.</text>
</comment>
<evidence type="ECO:0000313" key="2">
    <source>
        <dbReference type="EMBL" id="GAH95568.1"/>
    </source>
</evidence>
<dbReference type="PROSITE" id="PS00166">
    <property type="entry name" value="ENOYL_COA_HYDRATASE"/>
    <property type="match status" value="1"/>
</dbReference>
<evidence type="ECO:0008006" key="3">
    <source>
        <dbReference type="Google" id="ProtNLM"/>
    </source>
</evidence>
<protein>
    <recommendedName>
        <fullName evidence="3">Enoyl-CoA hydratase</fullName>
    </recommendedName>
</protein>
<dbReference type="PANTHER" id="PTHR11941:SF45">
    <property type="entry name" value="ENOYL-COA DELTA ISOMERASE 1, MITOCHONDRIAL"/>
    <property type="match status" value="1"/>
</dbReference>
<organism evidence="2">
    <name type="scientific">marine sediment metagenome</name>
    <dbReference type="NCBI Taxonomy" id="412755"/>
    <lineage>
        <taxon>unclassified sequences</taxon>
        <taxon>metagenomes</taxon>
        <taxon>ecological metagenomes</taxon>
    </lineage>
</organism>
<dbReference type="PANTHER" id="PTHR11941">
    <property type="entry name" value="ENOYL-COA HYDRATASE-RELATED"/>
    <property type="match status" value="1"/>
</dbReference>
<dbReference type="GO" id="GO:0006635">
    <property type="term" value="P:fatty acid beta-oxidation"/>
    <property type="evidence" value="ECO:0007669"/>
    <property type="project" value="TreeGrafter"/>
</dbReference>
<name>X1LN68_9ZZZZ</name>
<dbReference type="Pfam" id="PF00378">
    <property type="entry name" value="ECH_1"/>
    <property type="match status" value="1"/>
</dbReference>
<sequence>MIHLECHDKVAIVKLDRNVTNALNLELVNELAETIQEVKHDSDVYSFVLSSSNEKFFSIGFDIPKLFELSKNDFKVFYKAFNRVCMELYTLPKLTIAAITGHAVAGGCILALCCDYRFISEGRKKMGLNEIKLGVPIPYPADCILRQIVGFRNAREIMDTGEFYEPEKLLQIGMVDLILPLDQVLTKSIEKAKLLGALSQDAFAMIERNRVEMIEAQVLTKLKEKEQLFLECWYSAETRKRLKEAMAKF</sequence>
<gene>
    <name evidence="2" type="ORF">S06H3_06906</name>
</gene>
<dbReference type="CDD" id="cd06558">
    <property type="entry name" value="crotonase-like"/>
    <property type="match status" value="1"/>
</dbReference>
<dbReference type="Gene3D" id="3.90.226.10">
    <property type="entry name" value="2-enoyl-CoA Hydratase, Chain A, domain 1"/>
    <property type="match status" value="1"/>
</dbReference>
<comment type="caution">
    <text evidence="2">The sequence shown here is derived from an EMBL/GenBank/DDBJ whole genome shotgun (WGS) entry which is preliminary data.</text>
</comment>
<dbReference type="AlphaFoldDB" id="X1LN68"/>
<dbReference type="InterPro" id="IPR018376">
    <property type="entry name" value="Enoyl-CoA_hyd/isom_CS"/>
</dbReference>
<evidence type="ECO:0000256" key="1">
    <source>
        <dbReference type="ARBA" id="ARBA00005254"/>
    </source>
</evidence>
<dbReference type="GO" id="GO:0005739">
    <property type="term" value="C:mitochondrion"/>
    <property type="evidence" value="ECO:0007669"/>
    <property type="project" value="TreeGrafter"/>
</dbReference>
<accession>X1LN68</accession>
<dbReference type="InterPro" id="IPR001753">
    <property type="entry name" value="Enoyl-CoA_hydra/iso"/>
</dbReference>
<dbReference type="InterPro" id="IPR029045">
    <property type="entry name" value="ClpP/crotonase-like_dom_sf"/>
</dbReference>
<dbReference type="GO" id="GO:0003824">
    <property type="term" value="F:catalytic activity"/>
    <property type="evidence" value="ECO:0007669"/>
    <property type="project" value="InterPro"/>
</dbReference>